<evidence type="ECO:0000256" key="3">
    <source>
        <dbReference type="ARBA" id="ARBA00022989"/>
    </source>
</evidence>
<feature type="region of interest" description="Disordered" evidence="6">
    <location>
        <begin position="68"/>
        <end position="90"/>
    </location>
</feature>
<dbReference type="EMBL" id="FO082276">
    <property type="protein sequence ID" value="CCO15426.1"/>
    <property type="molecule type" value="Genomic_DNA"/>
</dbReference>
<dbReference type="InterPro" id="IPR036259">
    <property type="entry name" value="MFS_trans_sf"/>
</dbReference>
<comment type="similarity">
    <text evidence="5">Belongs to the major facilitator superfamily. Sodium/anion cotransporter (TC 2.A.1.14) family.</text>
</comment>
<dbReference type="FunFam" id="1.20.1250.20:FF:000272">
    <property type="entry name" value="Probable anion transporter 6, chloroplastic"/>
    <property type="match status" value="1"/>
</dbReference>
<dbReference type="InterPro" id="IPR011701">
    <property type="entry name" value="MFS"/>
</dbReference>
<keyword evidence="3 7" id="KW-1133">Transmembrane helix</keyword>
<feature type="transmembrane region" description="Helical" evidence="7">
    <location>
        <begin position="380"/>
        <end position="397"/>
    </location>
</feature>
<dbReference type="GO" id="GO:0022857">
    <property type="term" value="F:transmembrane transporter activity"/>
    <property type="evidence" value="ECO:0007669"/>
    <property type="project" value="InterPro"/>
</dbReference>
<dbReference type="PANTHER" id="PTHR11662">
    <property type="entry name" value="SOLUTE CARRIER FAMILY 17"/>
    <property type="match status" value="1"/>
</dbReference>
<dbReference type="Gene3D" id="1.20.1250.20">
    <property type="entry name" value="MFS general substrate transporter like domains"/>
    <property type="match status" value="2"/>
</dbReference>
<evidence type="ECO:0000259" key="8">
    <source>
        <dbReference type="PROSITE" id="PS50850"/>
    </source>
</evidence>
<evidence type="ECO:0000313" key="10">
    <source>
        <dbReference type="Proteomes" id="UP000198341"/>
    </source>
</evidence>
<dbReference type="Proteomes" id="UP000198341">
    <property type="component" value="Chromosome 3"/>
</dbReference>
<feature type="transmembrane region" description="Helical" evidence="7">
    <location>
        <begin position="254"/>
        <end position="279"/>
    </location>
</feature>
<dbReference type="InterPro" id="IPR020846">
    <property type="entry name" value="MFS_dom"/>
</dbReference>
<feature type="region of interest" description="Disordered" evidence="6">
    <location>
        <begin position="15"/>
        <end position="49"/>
    </location>
</feature>
<organism evidence="9 10">
    <name type="scientific">Bathycoccus prasinos</name>
    <dbReference type="NCBI Taxonomy" id="41875"/>
    <lineage>
        <taxon>Eukaryota</taxon>
        <taxon>Viridiplantae</taxon>
        <taxon>Chlorophyta</taxon>
        <taxon>Mamiellophyceae</taxon>
        <taxon>Mamiellales</taxon>
        <taxon>Bathycoccaceae</taxon>
        <taxon>Bathycoccus</taxon>
    </lineage>
</organism>
<feature type="transmembrane region" description="Helical" evidence="7">
    <location>
        <begin position="418"/>
        <end position="435"/>
    </location>
</feature>
<evidence type="ECO:0000256" key="1">
    <source>
        <dbReference type="ARBA" id="ARBA00004141"/>
    </source>
</evidence>
<name>K8EBZ5_9CHLO</name>
<dbReference type="PANTHER" id="PTHR11662:SF243">
    <property type="entry name" value="ANION TRANSPORTER 6, CHLOROPLASTIC-RELATED"/>
    <property type="match status" value="1"/>
</dbReference>
<dbReference type="OrthoDB" id="2250022at2759"/>
<feature type="compositionally biased region" description="Low complexity" evidence="6">
    <location>
        <begin position="70"/>
        <end position="88"/>
    </location>
</feature>
<evidence type="ECO:0000313" key="9">
    <source>
        <dbReference type="EMBL" id="CCO15426.1"/>
    </source>
</evidence>
<sequence length="545" mass="58432">MFASTSNQTMMIRANKTAARSSSSSSSSRIQNKVTFRKRQQLSKNNATSSEFSSRVIDSSFHLKREKEASVAATTTTTTKASNNNNNKRQNVIAKAGGGSIAEDTSGIPESERFDMSEGTNKKRWGMVFALFVAFVLCNLDKVNMSVAIVPMAKSFGWTATQKGLVASAFFWGYAFTQIPGGWLSSKYGGKAVLFYGVILWSLGTLIAPWCATLGMAPLLASRFLVGLGEGVAPSAATGILAKTIPPSQRSKAVTATFGGLDVGSLLGLLIAPPIILFLGGWQAVFYLFGFLGFAWGAWWWLGFANDKSVDMKETAAETAKAAGGLNIPWGKFAKSKEFWALMVAHFTWNYFSYGLLAWLPSFLSSALNVSLAKSSFLSILPYLSTVAVTTLVAPITDSLENKNGFSRTDVRKLSQTLCFGGGAVALSTVGFIVSKTPAAAVTNTTIVMVMSALAFCFGMGAWVRTGLFCGHQDLSPKYASIMLGVTNTAAAIGSLLSTFFIGYFMELTNGSWAWSLFYPIAILQVASALIFSALWKSTPIDFDA</sequence>
<keyword evidence="10" id="KW-1185">Reference proteome</keyword>
<dbReference type="GeneID" id="19017086"/>
<evidence type="ECO:0000256" key="7">
    <source>
        <dbReference type="SAM" id="Phobius"/>
    </source>
</evidence>
<feature type="transmembrane region" description="Helical" evidence="7">
    <location>
        <begin position="193"/>
        <end position="217"/>
    </location>
</feature>
<evidence type="ECO:0000256" key="4">
    <source>
        <dbReference type="ARBA" id="ARBA00023136"/>
    </source>
</evidence>
<feature type="transmembrane region" description="Helical" evidence="7">
    <location>
        <begin position="517"/>
        <end position="536"/>
    </location>
</feature>
<feature type="domain" description="Major facilitator superfamily (MFS) profile" evidence="8">
    <location>
        <begin position="127"/>
        <end position="540"/>
    </location>
</feature>
<evidence type="ECO:0000256" key="2">
    <source>
        <dbReference type="ARBA" id="ARBA00022692"/>
    </source>
</evidence>
<feature type="transmembrane region" description="Helical" evidence="7">
    <location>
        <begin position="285"/>
        <end position="304"/>
    </location>
</feature>
<dbReference type="GO" id="GO:0016020">
    <property type="term" value="C:membrane"/>
    <property type="evidence" value="ECO:0007669"/>
    <property type="project" value="UniProtKB-SubCell"/>
</dbReference>
<comment type="subcellular location">
    <subcellularLocation>
        <location evidence="1">Membrane</location>
        <topology evidence="1">Multi-pass membrane protein</topology>
    </subcellularLocation>
</comment>
<dbReference type="PROSITE" id="PS50850">
    <property type="entry name" value="MFS"/>
    <property type="match status" value="1"/>
</dbReference>
<keyword evidence="2 7" id="KW-0812">Transmembrane</keyword>
<feature type="transmembrane region" description="Helical" evidence="7">
    <location>
        <begin position="223"/>
        <end position="242"/>
    </location>
</feature>
<protein>
    <recommendedName>
        <fullName evidence="8">Major facilitator superfamily (MFS) profile domain-containing protein</fullName>
    </recommendedName>
</protein>
<evidence type="ECO:0000256" key="5">
    <source>
        <dbReference type="ARBA" id="ARBA00024362"/>
    </source>
</evidence>
<feature type="transmembrane region" description="Helical" evidence="7">
    <location>
        <begin position="482"/>
        <end position="505"/>
    </location>
</feature>
<dbReference type="InterPro" id="IPR050382">
    <property type="entry name" value="MFS_Na/Anion_cotransporter"/>
</dbReference>
<feature type="transmembrane region" description="Helical" evidence="7">
    <location>
        <begin position="447"/>
        <end position="470"/>
    </location>
</feature>
<dbReference type="AlphaFoldDB" id="K8EBZ5"/>
<feature type="transmembrane region" description="Helical" evidence="7">
    <location>
        <begin position="125"/>
        <end position="145"/>
    </location>
</feature>
<feature type="transmembrane region" description="Helical" evidence="7">
    <location>
        <begin position="339"/>
        <end position="360"/>
    </location>
</feature>
<feature type="transmembrane region" description="Helical" evidence="7">
    <location>
        <begin position="165"/>
        <end position="186"/>
    </location>
</feature>
<gene>
    <name evidence="9" type="ORF">Bathy03g05490</name>
</gene>
<evidence type="ECO:0000256" key="6">
    <source>
        <dbReference type="SAM" id="MobiDB-lite"/>
    </source>
</evidence>
<accession>K8EBZ5</accession>
<keyword evidence="4 7" id="KW-0472">Membrane</keyword>
<dbReference type="KEGG" id="bpg:Bathy03g05490"/>
<proteinExistence type="inferred from homology"/>
<reference evidence="9 10" key="1">
    <citation type="submission" date="2011-10" db="EMBL/GenBank/DDBJ databases">
        <authorList>
            <person name="Genoscope - CEA"/>
        </authorList>
    </citation>
    <scope>NUCLEOTIDE SEQUENCE [LARGE SCALE GENOMIC DNA]</scope>
    <source>
        <strain evidence="9 10">RCC 1105</strain>
    </source>
</reference>
<dbReference type="SUPFAM" id="SSF103473">
    <property type="entry name" value="MFS general substrate transporter"/>
    <property type="match status" value="1"/>
</dbReference>
<dbReference type="RefSeq" id="XP_007513989.1">
    <property type="nucleotide sequence ID" value="XM_007513927.1"/>
</dbReference>
<dbReference type="eggNOG" id="KOG2532">
    <property type="taxonomic scope" value="Eukaryota"/>
</dbReference>
<dbReference type="Pfam" id="PF07690">
    <property type="entry name" value="MFS_1"/>
    <property type="match status" value="1"/>
</dbReference>